<proteinExistence type="predicted"/>
<reference evidence="1 2" key="1">
    <citation type="submission" date="2019-02" db="EMBL/GenBank/DDBJ databases">
        <title>Deep-cultivation of Planctomycetes and their phenomic and genomic characterization uncovers novel biology.</title>
        <authorList>
            <person name="Wiegand S."/>
            <person name="Jogler M."/>
            <person name="Boedeker C."/>
            <person name="Pinto D."/>
            <person name="Vollmers J."/>
            <person name="Rivas-Marin E."/>
            <person name="Kohn T."/>
            <person name="Peeters S.H."/>
            <person name="Heuer A."/>
            <person name="Rast P."/>
            <person name="Oberbeckmann S."/>
            <person name="Bunk B."/>
            <person name="Jeske O."/>
            <person name="Meyerdierks A."/>
            <person name="Storesund J.E."/>
            <person name="Kallscheuer N."/>
            <person name="Luecker S."/>
            <person name="Lage O.M."/>
            <person name="Pohl T."/>
            <person name="Merkel B.J."/>
            <person name="Hornburger P."/>
            <person name="Mueller R.-W."/>
            <person name="Bruemmer F."/>
            <person name="Labrenz M."/>
            <person name="Spormann A.M."/>
            <person name="Op Den Camp H."/>
            <person name="Overmann J."/>
            <person name="Amann R."/>
            <person name="Jetten M.S.M."/>
            <person name="Mascher T."/>
            <person name="Medema M.H."/>
            <person name="Devos D.P."/>
            <person name="Kaster A.-K."/>
            <person name="Ovreas L."/>
            <person name="Rohde M."/>
            <person name="Galperin M.Y."/>
            <person name="Jogler C."/>
        </authorList>
    </citation>
    <scope>NUCLEOTIDE SEQUENCE [LARGE SCALE GENOMIC DNA]</scope>
    <source>
        <strain evidence="1 2">Pla52o</strain>
    </source>
</reference>
<protein>
    <submittedName>
        <fullName evidence="1">Uncharacterized protein</fullName>
    </submittedName>
</protein>
<dbReference type="AlphaFoldDB" id="A0A5C6BG45"/>
<organism evidence="1 2">
    <name type="scientific">Novipirellula galeiformis</name>
    <dbReference type="NCBI Taxonomy" id="2528004"/>
    <lineage>
        <taxon>Bacteria</taxon>
        <taxon>Pseudomonadati</taxon>
        <taxon>Planctomycetota</taxon>
        <taxon>Planctomycetia</taxon>
        <taxon>Pirellulales</taxon>
        <taxon>Pirellulaceae</taxon>
        <taxon>Novipirellula</taxon>
    </lineage>
</organism>
<comment type="caution">
    <text evidence="1">The sequence shown here is derived from an EMBL/GenBank/DDBJ whole genome shotgun (WGS) entry which is preliminary data.</text>
</comment>
<dbReference type="Proteomes" id="UP000316304">
    <property type="component" value="Unassembled WGS sequence"/>
</dbReference>
<sequence>MTRPNSNNYSTGNHAMVTEWRWPSFLSACMSIAAARTSLPFCH</sequence>
<name>A0A5C6BG45_9BACT</name>
<keyword evidence="2" id="KW-1185">Reference proteome</keyword>
<gene>
    <name evidence="1" type="ORF">Pla52o_57320</name>
</gene>
<accession>A0A5C6BG45</accession>
<evidence type="ECO:0000313" key="2">
    <source>
        <dbReference type="Proteomes" id="UP000316304"/>
    </source>
</evidence>
<dbReference type="EMBL" id="SJPT01000020">
    <property type="protein sequence ID" value="TWU10276.1"/>
    <property type="molecule type" value="Genomic_DNA"/>
</dbReference>
<evidence type="ECO:0000313" key="1">
    <source>
        <dbReference type="EMBL" id="TWU10276.1"/>
    </source>
</evidence>